<evidence type="ECO:0000313" key="3">
    <source>
        <dbReference type="Proteomes" id="UP000095280"/>
    </source>
</evidence>
<evidence type="ECO:0000313" key="4">
    <source>
        <dbReference type="WBParaSite" id="maker-unitig_28821-snap-gene-0.3-mRNA-1"/>
    </source>
</evidence>
<reference evidence="4" key="1">
    <citation type="submission" date="2016-11" db="UniProtKB">
        <authorList>
            <consortium name="WormBaseParasite"/>
        </authorList>
    </citation>
    <scope>IDENTIFICATION</scope>
</reference>
<organism evidence="3 4">
    <name type="scientific">Macrostomum lignano</name>
    <dbReference type="NCBI Taxonomy" id="282301"/>
    <lineage>
        <taxon>Eukaryota</taxon>
        <taxon>Metazoa</taxon>
        <taxon>Spiralia</taxon>
        <taxon>Lophotrochozoa</taxon>
        <taxon>Platyhelminthes</taxon>
        <taxon>Rhabditophora</taxon>
        <taxon>Macrostomorpha</taxon>
        <taxon>Macrostomida</taxon>
        <taxon>Macrostomidae</taxon>
        <taxon>Macrostomum</taxon>
    </lineage>
</organism>
<evidence type="ECO:0000259" key="2">
    <source>
        <dbReference type="Pfam" id="PF00339"/>
    </source>
</evidence>
<proteinExistence type="inferred from homology"/>
<accession>A0A1I8FDD5</accession>
<dbReference type="InterPro" id="IPR011021">
    <property type="entry name" value="Arrestin-like_N"/>
</dbReference>
<dbReference type="InterPro" id="IPR014752">
    <property type="entry name" value="Arrestin-like_C"/>
</dbReference>
<sequence length="195" mass="21935">QCHLFTTYKSIRNLTTYNVNAQPVYASLHGSSNVHWSESRSSGSGKSRRSRTVHYRSEEIYIDQTWPYIPSSDGPLASTSIPAEFLYPVDFQLPARSIVIEGASGKIAVPHSSEHRPPWRFDTADARDCTQSYATRPVNYGAGNLIGPHSTSDEYDVRLLLVLSRACFVRFGVSIDLEQERLRARTESVRVVANW</sequence>
<dbReference type="Pfam" id="PF00339">
    <property type="entry name" value="Arrestin_N"/>
    <property type="match status" value="1"/>
</dbReference>
<feature type="domain" description="Arrestin-like N-terminal" evidence="2">
    <location>
        <begin position="15"/>
        <end position="126"/>
    </location>
</feature>
<comment type="similarity">
    <text evidence="1">Belongs to the arrestin family.</text>
</comment>
<dbReference type="AlphaFoldDB" id="A0A1I8FDD5"/>
<dbReference type="WBParaSite" id="maker-unitig_28821-snap-gene-0.3-mRNA-1">
    <property type="protein sequence ID" value="maker-unitig_28821-snap-gene-0.3-mRNA-1"/>
    <property type="gene ID" value="maker-unitig_28821-snap-gene-0.3"/>
</dbReference>
<name>A0A1I8FDD5_9PLAT</name>
<dbReference type="Gene3D" id="2.60.40.640">
    <property type="match status" value="1"/>
</dbReference>
<protein>
    <submittedName>
        <fullName evidence="4">Arrestin_N domain-containing protein</fullName>
    </submittedName>
</protein>
<keyword evidence="3" id="KW-1185">Reference proteome</keyword>
<evidence type="ECO:0000256" key="1">
    <source>
        <dbReference type="ARBA" id="ARBA00005298"/>
    </source>
</evidence>
<dbReference type="Proteomes" id="UP000095280">
    <property type="component" value="Unplaced"/>
</dbReference>